<keyword evidence="2" id="KW-1185">Reference proteome</keyword>
<comment type="caution">
    <text evidence="1">The sequence shown here is derived from an EMBL/GenBank/DDBJ whole genome shotgun (WGS) entry which is preliminary data.</text>
</comment>
<dbReference type="EMBL" id="PUHW01000951">
    <property type="protein sequence ID" value="KAG0681435.1"/>
    <property type="molecule type" value="Genomic_DNA"/>
</dbReference>
<evidence type="ECO:0000313" key="1">
    <source>
        <dbReference type="EMBL" id="KAG0681435.1"/>
    </source>
</evidence>
<gene>
    <name evidence="1" type="ORF">C6P40_005437</name>
</gene>
<reference evidence="1" key="1">
    <citation type="submission" date="2020-11" db="EMBL/GenBank/DDBJ databases">
        <title>Kefir isolates.</title>
        <authorList>
            <person name="Marcisauskas S."/>
            <person name="Kim Y."/>
            <person name="Blasche S."/>
        </authorList>
    </citation>
    <scope>NUCLEOTIDE SEQUENCE</scope>
    <source>
        <strain evidence="1">Olga-1</strain>
    </source>
</reference>
<protein>
    <submittedName>
        <fullName evidence="1">Uncharacterized protein</fullName>
    </submittedName>
</protein>
<dbReference type="Proteomes" id="UP000697127">
    <property type="component" value="Unassembled WGS sequence"/>
</dbReference>
<name>A0A9P6WHX7_9ASCO</name>
<sequence>SSYSYSPGPYQNTTLTFSSGAFAPTIAADWNTGPYWTMVIPEASLISSLELELVSDSNITPTADSYTVYIVDDSNHISALKNYNAESSGISWTGSIKGKYLEIVLTPAYDHSASLLSADFVLTLDVDLNGIIAKRD</sequence>
<feature type="non-terminal residue" evidence="1">
    <location>
        <position position="1"/>
    </location>
</feature>
<organism evidence="1 2">
    <name type="scientific">Pichia californica</name>
    <dbReference type="NCBI Taxonomy" id="460514"/>
    <lineage>
        <taxon>Eukaryota</taxon>
        <taxon>Fungi</taxon>
        <taxon>Dikarya</taxon>
        <taxon>Ascomycota</taxon>
        <taxon>Saccharomycotina</taxon>
        <taxon>Pichiomycetes</taxon>
        <taxon>Pichiales</taxon>
        <taxon>Pichiaceae</taxon>
        <taxon>Pichia</taxon>
    </lineage>
</organism>
<dbReference type="AlphaFoldDB" id="A0A9P6WHX7"/>
<accession>A0A9P6WHX7</accession>
<proteinExistence type="predicted"/>
<evidence type="ECO:0000313" key="2">
    <source>
        <dbReference type="Proteomes" id="UP000697127"/>
    </source>
</evidence>
<feature type="non-terminal residue" evidence="1">
    <location>
        <position position="136"/>
    </location>
</feature>